<gene>
    <name evidence="2" type="ORF">S01H1_21435</name>
</gene>
<dbReference type="EMBL" id="BARS01011882">
    <property type="protein sequence ID" value="GAF94789.1"/>
    <property type="molecule type" value="Genomic_DNA"/>
</dbReference>
<comment type="caution">
    <text evidence="2">The sequence shown here is derived from an EMBL/GenBank/DDBJ whole genome shotgun (WGS) entry which is preliminary data.</text>
</comment>
<proteinExistence type="predicted"/>
<evidence type="ECO:0000256" key="1">
    <source>
        <dbReference type="SAM" id="MobiDB-lite"/>
    </source>
</evidence>
<feature type="region of interest" description="Disordered" evidence="1">
    <location>
        <begin position="214"/>
        <end position="246"/>
    </location>
</feature>
<feature type="non-terminal residue" evidence="2">
    <location>
        <position position="246"/>
    </location>
</feature>
<organism evidence="2">
    <name type="scientific">marine sediment metagenome</name>
    <dbReference type="NCBI Taxonomy" id="412755"/>
    <lineage>
        <taxon>unclassified sequences</taxon>
        <taxon>metagenomes</taxon>
        <taxon>ecological metagenomes</taxon>
    </lineage>
</organism>
<accession>X0TNI0</accession>
<evidence type="ECO:0000313" key="2">
    <source>
        <dbReference type="EMBL" id="GAF94789.1"/>
    </source>
</evidence>
<dbReference type="AlphaFoldDB" id="X0TNI0"/>
<protein>
    <submittedName>
        <fullName evidence="2">Uncharacterized protein</fullName>
    </submittedName>
</protein>
<sequence>MEIFSVNDPPAFPADLVIARILMYDGELSAEEIGIIAAWAKENYGTPLPSPELPTLTVTPLYDWDMADADVDSHALVADVVDKVSGEHLSQAVVSQRPRLLQGQFLGRPGASFRNNDHAELIAGTIADTDAPHSAVMVYRDWDTPSGAQFFSDGWHMGGDPQTITAGKGSDGRINSIFGPSSVKAQAEGDEALAHIHMLSVPSPAAAGTAQIDDQTPVVGPGTGDQRLNPPMTIGTRDPTNIGFAN</sequence>
<name>X0TNI0_9ZZZZ</name>
<reference evidence="2" key="1">
    <citation type="journal article" date="2014" name="Front. Microbiol.">
        <title>High frequency of phylogenetically diverse reductive dehalogenase-homologous genes in deep subseafloor sedimentary metagenomes.</title>
        <authorList>
            <person name="Kawai M."/>
            <person name="Futagami T."/>
            <person name="Toyoda A."/>
            <person name="Takaki Y."/>
            <person name="Nishi S."/>
            <person name="Hori S."/>
            <person name="Arai W."/>
            <person name="Tsubouchi T."/>
            <person name="Morono Y."/>
            <person name="Uchiyama I."/>
            <person name="Ito T."/>
            <person name="Fujiyama A."/>
            <person name="Inagaki F."/>
            <person name="Takami H."/>
        </authorList>
    </citation>
    <scope>NUCLEOTIDE SEQUENCE</scope>
    <source>
        <strain evidence="2">Expedition CK06-06</strain>
    </source>
</reference>